<evidence type="ECO:0000313" key="5">
    <source>
        <dbReference type="EMBL" id="KAK5583070.1"/>
    </source>
</evidence>
<evidence type="ECO:0000259" key="4">
    <source>
        <dbReference type="PROSITE" id="PS51820"/>
    </source>
</evidence>
<dbReference type="InterPro" id="IPR037524">
    <property type="entry name" value="PA14/GLEYA"/>
</dbReference>
<dbReference type="Pfam" id="PF07691">
    <property type="entry name" value="PA14"/>
    <property type="match status" value="1"/>
</dbReference>
<dbReference type="PROSITE" id="PS51820">
    <property type="entry name" value="PA14"/>
    <property type="match status" value="1"/>
</dbReference>
<reference evidence="5 6" key="1">
    <citation type="submission" date="2023-11" db="EMBL/GenBank/DDBJ databases">
        <title>Dfirmibasis_genome.</title>
        <authorList>
            <person name="Edelbroek B."/>
            <person name="Kjellin J."/>
            <person name="Jerlstrom-Hultqvist J."/>
            <person name="Soderbom F."/>
        </authorList>
    </citation>
    <scope>NUCLEOTIDE SEQUENCE [LARGE SCALE GENOMIC DNA]</scope>
    <source>
        <strain evidence="5 6">TNS-C-14</strain>
    </source>
</reference>
<protein>
    <recommendedName>
        <fullName evidence="4">PA14 domain-containing protein</fullName>
    </recommendedName>
</protein>
<dbReference type="Proteomes" id="UP001344447">
    <property type="component" value="Unassembled WGS sequence"/>
</dbReference>
<dbReference type="SMART" id="SM00758">
    <property type="entry name" value="PA14"/>
    <property type="match status" value="1"/>
</dbReference>
<dbReference type="GO" id="GO:0005576">
    <property type="term" value="C:extracellular region"/>
    <property type="evidence" value="ECO:0007669"/>
    <property type="project" value="TreeGrafter"/>
</dbReference>
<gene>
    <name evidence="5" type="ORF">RB653_004660</name>
</gene>
<dbReference type="InterPro" id="IPR001673">
    <property type="entry name" value="S_mold_repeat"/>
</dbReference>
<evidence type="ECO:0000256" key="1">
    <source>
        <dbReference type="ARBA" id="ARBA00008709"/>
    </source>
</evidence>
<evidence type="ECO:0000256" key="3">
    <source>
        <dbReference type="ARBA" id="ARBA00023180"/>
    </source>
</evidence>
<feature type="domain" description="PA14" evidence="4">
    <location>
        <begin position="83"/>
        <end position="228"/>
    </location>
</feature>
<accession>A0AAN7Z3I2</accession>
<keyword evidence="6" id="KW-1185">Reference proteome</keyword>
<keyword evidence="2" id="KW-0732">Signal</keyword>
<proteinExistence type="inferred from homology"/>
<comment type="similarity">
    <text evidence="1">Belongs to the prespore-cell-inducing factor family.</text>
</comment>
<evidence type="ECO:0000256" key="2">
    <source>
        <dbReference type="ARBA" id="ARBA00022729"/>
    </source>
</evidence>
<dbReference type="EMBL" id="JAVFKY010000001">
    <property type="protein sequence ID" value="KAK5583070.1"/>
    <property type="molecule type" value="Genomic_DNA"/>
</dbReference>
<keyword evidence="3" id="KW-0325">Glycoprotein</keyword>
<dbReference type="InterPro" id="IPR011874">
    <property type="entry name" value="Fibro_Slime"/>
</dbReference>
<name>A0AAN7Z3I2_9MYCE</name>
<dbReference type="PANTHER" id="PTHR31137">
    <property type="entry name" value="PROTEIN PSIB-RELATED-RELATED"/>
    <property type="match status" value="1"/>
</dbReference>
<evidence type="ECO:0000313" key="6">
    <source>
        <dbReference type="Proteomes" id="UP001344447"/>
    </source>
</evidence>
<dbReference type="NCBIfam" id="TIGR02148">
    <property type="entry name" value="Fibro_Slime"/>
    <property type="match status" value="1"/>
</dbReference>
<organism evidence="5 6">
    <name type="scientific">Dictyostelium firmibasis</name>
    <dbReference type="NCBI Taxonomy" id="79012"/>
    <lineage>
        <taxon>Eukaryota</taxon>
        <taxon>Amoebozoa</taxon>
        <taxon>Evosea</taxon>
        <taxon>Eumycetozoa</taxon>
        <taxon>Dictyostelia</taxon>
        <taxon>Dictyosteliales</taxon>
        <taxon>Dictyosteliaceae</taxon>
        <taxon>Dictyostelium</taxon>
    </lineage>
</organism>
<sequence length="1481" mass="160105">MNSITLNLLVYDHTPSRNPDFQSENSGVVEKGLVKQYLGIDGTPEFCCGNNRKGTIKSESSFYSWFHNQPGINLPFNKDIILTQIGNSNIYTYSNKSFFILDSEGFDDKKKYPQESLYYDTAKKARNFHFCAQTHTQFQYKTGDIFSFTGDDDVWVFINNKLVVDLGGMHPPASASINLDQLGLVNGNNYDFDFFYCERHSDGSSILISTSLKFVCPYYDDCGVCQGDNSSCCLPSNCELNPRYTATCLQAKCVNGLCNVPIIGCQSDTPCFDSVCTPNVGCSLVPKNCQINDPCTVDFCNTTINSCQHDVIPGCLSCSEVGCLTRDRCFPLSCSADGKSCSRNVKSCDDSDPCTTDYCSDGSCFHVLIPDCINCGGNQCLNTDKCSPVMCGDDGKSCVQKPIKCDDNNFCTKDSCSNGVCFSDRIENCQNCLEIGCVTTDFCNIQVCSSDGKSCETTAKNCSDNNFCTTDSCISPSGTCSFSIPDPKCVTCKSTSCTTTDACSIQVCSADGGSCESVPKNCDDNNPCTTDSCSNGVCSRTTIPNCSICNSTLSCITVNLCEPQFCTIKVSDIKCETNYDQCNDNNFCTKDTCSGNGICSRTPIENCIGCSASFGCITTDKCQPQICSEKNNSCILGNNGCDKGDKCTIALCISPRGTCSYAPKDCDDGDSCTIDSCDSTNGNCLHENILSCDTCGKLGCLTTDLCEPVHCSFDGTQCNKTVIKCDDNNHCTDDECNIGICKYTPKNDCIDCANEGCITTDLCVPKKCGADGNCYEDKINCDDENGCTTDICHDGTCSYENIENCVSCNNSFNCITTDFCLPQICSGDSLSPSCITNDTFCDDGDFCTTDTCSGDGICSHSSPDPLCRSCKSIRCMTTDLCKVQLCSSDGSTCQTDSVGPCDDKDPCTTDLCNAGICTHPPIDGCVACNETFSCITTAYCDQMICSNNNTECKKINRNCDDNNECTNDFCNSKDGVCRHAKINGCINCGKNICNNYDICSPMYCDISTLTCKNTTYNCDDRDPCTIDFCFNGTCGHFISDGCTKCSENFACFTIDPCKPIVCSENGSNICIETEKDCDDGNPCTMSTCENGTGTCLDTFIDDCIVCSKGIGCLTIDKCSPIICNENGDGCLQTSTNCSDNLFCTEDICTRGECTNPQIENCVECNDNIKPVFSFMEMSALRSISPVENLASESHGCYSNNKCVLVECSSNGTGCIYNDIKCDPPNPCQESYCEDGTCYSTPKSDCEICSNDFACITKNKCETQVCSKTKDSCITVPMDCDDGDDCTIDLCEPDTNCTHTPIANCGNFLTTSIHPPPIPHKTVPILQTPTPTNLYCEHCEKTQICIFIGDVPTCVPVTSLYSTTIGGHFTESGTTGTPSTSGLGYIPTTVSVTTQTTTKASTTNYNPCDGIKCNSGLQCYAIDNNPECMPSNYQCMDCLDLQCQLQGLSCKMVLNPSFVTDQYGRYDETCCKLIPSCKKRTN</sequence>
<dbReference type="Pfam" id="PF00526">
    <property type="entry name" value="Dicty_CTDC"/>
    <property type="match status" value="13"/>
</dbReference>
<dbReference type="InterPro" id="IPR011658">
    <property type="entry name" value="PA14_dom"/>
</dbReference>
<dbReference type="PANTHER" id="PTHR31137:SF5">
    <property type="entry name" value="PROTEIN PSIQ-RELATED"/>
    <property type="match status" value="1"/>
</dbReference>
<dbReference type="InterPro" id="IPR051154">
    <property type="entry name" value="Prespore-cell_inducing_factor"/>
</dbReference>
<comment type="caution">
    <text evidence="5">The sequence shown here is derived from an EMBL/GenBank/DDBJ whole genome shotgun (WGS) entry which is preliminary data.</text>
</comment>